<sequence>MEGGTQMIDFYIKEDLDSFNLELISKEILDVDNLCLISYDKFIPENNEYYRFDEFKVICVYQPCKGDVSLLINVVDGDILDNEKILGNLKNVAKKYELSFYCPDNEDMDMGSFVLYSPDGKVIRNYEVTEDEDENISFRLCN</sequence>
<dbReference type="EMBL" id="JAVIDL010000005">
    <property type="protein sequence ID" value="MDQ8934843.1"/>
    <property type="molecule type" value="Genomic_DNA"/>
</dbReference>
<organism evidence="1 2">
    <name type="scientific">Acinetobacter rudis</name>
    <dbReference type="NCBI Taxonomy" id="632955"/>
    <lineage>
        <taxon>Bacteria</taxon>
        <taxon>Pseudomonadati</taxon>
        <taxon>Pseudomonadota</taxon>
        <taxon>Gammaproteobacteria</taxon>
        <taxon>Moraxellales</taxon>
        <taxon>Moraxellaceae</taxon>
        <taxon>Acinetobacter</taxon>
    </lineage>
</organism>
<proteinExistence type="predicted"/>
<accession>A0AAW8J607</accession>
<evidence type="ECO:0000313" key="1">
    <source>
        <dbReference type="EMBL" id="MDQ8934843.1"/>
    </source>
</evidence>
<dbReference type="AlphaFoldDB" id="A0AAW8J607"/>
<protein>
    <submittedName>
        <fullName evidence="1">Uncharacterized protein</fullName>
    </submittedName>
</protein>
<gene>
    <name evidence="1" type="ORF">RFH47_03740</name>
</gene>
<evidence type="ECO:0000313" key="2">
    <source>
        <dbReference type="Proteomes" id="UP001243844"/>
    </source>
</evidence>
<dbReference type="Proteomes" id="UP001243844">
    <property type="component" value="Unassembled WGS sequence"/>
</dbReference>
<reference evidence="1" key="1">
    <citation type="submission" date="2023-08" db="EMBL/GenBank/DDBJ databases">
        <title>Emergence of clinically-relevant ST2 carbapenem-resistant Acinetobacter baumannii strains in hospital sewages in Zhejiang, East of China.</title>
        <authorList>
            <person name="Kaichao C."/>
            <person name="Zhang R."/>
        </authorList>
    </citation>
    <scope>NUCLEOTIDE SEQUENCE</scope>
    <source>
        <strain evidence="1">M-RB-37</strain>
    </source>
</reference>
<name>A0AAW8J607_9GAMM</name>
<dbReference type="RefSeq" id="WP_308981008.1">
    <property type="nucleotide sequence ID" value="NZ_JAVIDL010000005.1"/>
</dbReference>
<comment type="caution">
    <text evidence="1">The sequence shown here is derived from an EMBL/GenBank/DDBJ whole genome shotgun (WGS) entry which is preliminary data.</text>
</comment>